<evidence type="ECO:0000259" key="6">
    <source>
        <dbReference type="PROSITE" id="PS51826"/>
    </source>
</evidence>
<gene>
    <name evidence="7" type="ORF">HPB48_004706</name>
</gene>
<evidence type="ECO:0000256" key="3">
    <source>
        <dbReference type="RuleBase" id="RU003423"/>
    </source>
</evidence>
<dbReference type="Pfam" id="PF00364">
    <property type="entry name" value="Biotin_lipoyl"/>
    <property type="match status" value="1"/>
</dbReference>
<dbReference type="SUPFAM" id="SSF52777">
    <property type="entry name" value="CoA-dependent acyltransferases"/>
    <property type="match status" value="1"/>
</dbReference>
<proteinExistence type="inferred from homology"/>
<evidence type="ECO:0000313" key="8">
    <source>
        <dbReference type="Proteomes" id="UP000821853"/>
    </source>
</evidence>
<dbReference type="Pfam" id="PF02817">
    <property type="entry name" value="E3_binding"/>
    <property type="match status" value="1"/>
</dbReference>
<feature type="compositionally biased region" description="Low complexity" evidence="4">
    <location>
        <begin position="143"/>
        <end position="162"/>
    </location>
</feature>
<dbReference type="EMBL" id="JABSTR010000004">
    <property type="protein sequence ID" value="KAH9368687.1"/>
    <property type="molecule type" value="Genomic_DNA"/>
</dbReference>
<comment type="caution">
    <text evidence="7">The sequence shown here is derived from an EMBL/GenBank/DDBJ whole genome shotgun (WGS) entry which is preliminary data.</text>
</comment>
<dbReference type="Gene3D" id="3.30.559.10">
    <property type="entry name" value="Chloramphenicol acetyltransferase-like domain"/>
    <property type="match status" value="1"/>
</dbReference>
<dbReference type="SUPFAM" id="SSF47005">
    <property type="entry name" value="Peripheral subunit-binding domain of 2-oxo acid dehydrogenase complex"/>
    <property type="match status" value="1"/>
</dbReference>
<dbReference type="FunFam" id="2.40.50.100:FF:000010">
    <property type="entry name" value="Acetyltransferase component of pyruvate dehydrogenase complex"/>
    <property type="match status" value="1"/>
</dbReference>
<keyword evidence="8" id="KW-1185">Reference proteome</keyword>
<evidence type="ECO:0000256" key="2">
    <source>
        <dbReference type="ARBA" id="ARBA00022823"/>
    </source>
</evidence>
<evidence type="ECO:0000256" key="1">
    <source>
        <dbReference type="ARBA" id="ARBA00007317"/>
    </source>
</evidence>
<evidence type="ECO:0000313" key="7">
    <source>
        <dbReference type="EMBL" id="KAH9368687.1"/>
    </source>
</evidence>
<keyword evidence="3" id="KW-0808">Transferase</keyword>
<dbReference type="OMA" id="TIKQKPW"/>
<dbReference type="InterPro" id="IPR036625">
    <property type="entry name" value="E3-bd_dom_sf"/>
</dbReference>
<dbReference type="SUPFAM" id="SSF51230">
    <property type="entry name" value="Single hybrid motif"/>
    <property type="match status" value="1"/>
</dbReference>
<protein>
    <recommendedName>
        <fullName evidence="3">Dihydrolipoamide acetyltransferase component of pyruvate dehydrogenase complex</fullName>
        <ecNumber evidence="3">2.3.1.-</ecNumber>
    </recommendedName>
</protein>
<dbReference type="CDD" id="cd06849">
    <property type="entry name" value="lipoyl_domain"/>
    <property type="match status" value="1"/>
</dbReference>
<accession>A0A9J6G147</accession>
<sequence>MAVVDMASLAVGQSSRVVRIFRLFKLRPSTHIFTSTHNVHRTASLFGVKGTELRMPALSPTMTEGTIIKWLKNEGDSFQPGDVLCEIQTDKAVVAYEVEEEGVLAKILKDANSGVVQLNTLIGLVVEEGQDWKDVEVPAGEDAAAPTAPSPASTAAPKATQAEQPVGAHAKATMVGPAVKHLLDTYGLKADDVPATGPHNVLLKADVVRYVASKGVPGTSTTPPTGPSASKPKLSVASAPAMEEENEYEDVPLTNMRRAIAKRLTLSKTTIPHSYMDVVCYIEETLGTRKKYADEGVKVSVNDFIIKAAAMALHRVPTMNAMWKNESVELLSDIDISIAVATDTGLITPIVKSADELGIDEISKTVKELANRAREGKLKPDEFEGGCFSISNLGMYGISSFSAVINPPQASILAIGGSRLVPGCDGKPQSAMAATLSYDARVITEETAANFLQAFKDYLEQPLNMLGMPVTKLSESQKQ</sequence>
<feature type="domain" description="Peripheral subunit-binding (PSBD)" evidence="6">
    <location>
        <begin position="174"/>
        <end position="211"/>
    </location>
</feature>
<comment type="cofactor">
    <cofactor evidence="3">
        <name>(R)-lipoate</name>
        <dbReference type="ChEBI" id="CHEBI:83088"/>
    </cofactor>
</comment>
<name>A0A9J6G147_HAELO</name>
<dbReference type="OrthoDB" id="537444at2759"/>
<dbReference type="PROSITE" id="PS51826">
    <property type="entry name" value="PSBD"/>
    <property type="match status" value="1"/>
</dbReference>
<dbReference type="AlphaFoldDB" id="A0A9J6G147"/>
<dbReference type="PANTHER" id="PTHR23151:SF90">
    <property type="entry name" value="DIHYDROLIPOYLLYSINE-RESIDUE ACETYLTRANSFERASE COMPONENT OF PYRUVATE DEHYDROGENASE COMPLEX, MITOCHONDRIAL-RELATED"/>
    <property type="match status" value="1"/>
</dbReference>
<feature type="region of interest" description="Disordered" evidence="4">
    <location>
        <begin position="141"/>
        <end position="169"/>
    </location>
</feature>
<dbReference type="InterPro" id="IPR011053">
    <property type="entry name" value="Single_hybrid_motif"/>
</dbReference>
<dbReference type="GO" id="GO:0016746">
    <property type="term" value="F:acyltransferase activity"/>
    <property type="evidence" value="ECO:0007669"/>
    <property type="project" value="UniProtKB-KW"/>
</dbReference>
<dbReference type="Gene3D" id="2.40.50.100">
    <property type="match status" value="1"/>
</dbReference>
<evidence type="ECO:0000256" key="4">
    <source>
        <dbReference type="SAM" id="MobiDB-lite"/>
    </source>
</evidence>
<dbReference type="Pfam" id="PF00198">
    <property type="entry name" value="2-oxoacid_dh"/>
    <property type="match status" value="1"/>
</dbReference>
<dbReference type="PROSITE" id="PS50968">
    <property type="entry name" value="BIOTINYL_LIPOYL"/>
    <property type="match status" value="1"/>
</dbReference>
<dbReference type="InterPro" id="IPR004167">
    <property type="entry name" value="PSBD"/>
</dbReference>
<keyword evidence="3" id="KW-0012">Acyltransferase</keyword>
<evidence type="ECO:0000259" key="5">
    <source>
        <dbReference type="PROSITE" id="PS50968"/>
    </source>
</evidence>
<dbReference type="Proteomes" id="UP000821853">
    <property type="component" value="Chromosome 2"/>
</dbReference>
<dbReference type="EC" id="2.3.1.-" evidence="3"/>
<dbReference type="InterPro" id="IPR045257">
    <property type="entry name" value="E2/Pdx1"/>
</dbReference>
<dbReference type="GO" id="GO:0006086">
    <property type="term" value="P:pyruvate decarboxylation to acetyl-CoA"/>
    <property type="evidence" value="ECO:0007669"/>
    <property type="project" value="InterPro"/>
</dbReference>
<dbReference type="InterPro" id="IPR000089">
    <property type="entry name" value="Biotin_lipoyl"/>
</dbReference>
<dbReference type="InterPro" id="IPR001078">
    <property type="entry name" value="2-oxoacid_DH_actylTfrase"/>
</dbReference>
<dbReference type="GO" id="GO:0005739">
    <property type="term" value="C:mitochondrion"/>
    <property type="evidence" value="ECO:0007669"/>
    <property type="project" value="TreeGrafter"/>
</dbReference>
<dbReference type="VEuPathDB" id="VectorBase:HLOH_058802"/>
<dbReference type="InterPro" id="IPR023213">
    <property type="entry name" value="CAT-like_dom_sf"/>
</dbReference>
<dbReference type="Gene3D" id="4.10.320.10">
    <property type="entry name" value="E3-binding domain"/>
    <property type="match status" value="1"/>
</dbReference>
<organism evidence="7 8">
    <name type="scientific">Haemaphysalis longicornis</name>
    <name type="common">Bush tick</name>
    <dbReference type="NCBI Taxonomy" id="44386"/>
    <lineage>
        <taxon>Eukaryota</taxon>
        <taxon>Metazoa</taxon>
        <taxon>Ecdysozoa</taxon>
        <taxon>Arthropoda</taxon>
        <taxon>Chelicerata</taxon>
        <taxon>Arachnida</taxon>
        <taxon>Acari</taxon>
        <taxon>Parasitiformes</taxon>
        <taxon>Ixodida</taxon>
        <taxon>Ixodoidea</taxon>
        <taxon>Ixodidae</taxon>
        <taxon>Haemaphysalinae</taxon>
        <taxon>Haemaphysalis</taxon>
    </lineage>
</organism>
<feature type="domain" description="Lipoyl-binding" evidence="5">
    <location>
        <begin position="50"/>
        <end position="126"/>
    </location>
</feature>
<comment type="similarity">
    <text evidence="1 3">Belongs to the 2-oxoacid dehydrogenase family.</text>
</comment>
<reference evidence="7 8" key="1">
    <citation type="journal article" date="2020" name="Cell">
        <title>Large-Scale Comparative Analyses of Tick Genomes Elucidate Their Genetic Diversity and Vector Capacities.</title>
        <authorList>
            <consortium name="Tick Genome and Microbiome Consortium (TIGMIC)"/>
            <person name="Jia N."/>
            <person name="Wang J."/>
            <person name="Shi W."/>
            <person name="Du L."/>
            <person name="Sun Y."/>
            <person name="Zhan W."/>
            <person name="Jiang J.F."/>
            <person name="Wang Q."/>
            <person name="Zhang B."/>
            <person name="Ji P."/>
            <person name="Bell-Sakyi L."/>
            <person name="Cui X.M."/>
            <person name="Yuan T.T."/>
            <person name="Jiang B.G."/>
            <person name="Yang W.F."/>
            <person name="Lam T.T."/>
            <person name="Chang Q.C."/>
            <person name="Ding S.J."/>
            <person name="Wang X.J."/>
            <person name="Zhu J.G."/>
            <person name="Ruan X.D."/>
            <person name="Zhao L."/>
            <person name="Wei J.T."/>
            <person name="Ye R.Z."/>
            <person name="Que T.C."/>
            <person name="Du C.H."/>
            <person name="Zhou Y.H."/>
            <person name="Cheng J.X."/>
            <person name="Dai P.F."/>
            <person name="Guo W.B."/>
            <person name="Han X.H."/>
            <person name="Huang E.J."/>
            <person name="Li L.F."/>
            <person name="Wei W."/>
            <person name="Gao Y.C."/>
            <person name="Liu J.Z."/>
            <person name="Shao H.Z."/>
            <person name="Wang X."/>
            <person name="Wang C.C."/>
            <person name="Yang T.C."/>
            <person name="Huo Q.B."/>
            <person name="Li W."/>
            <person name="Chen H.Y."/>
            <person name="Chen S.E."/>
            <person name="Zhou L.G."/>
            <person name="Ni X.B."/>
            <person name="Tian J.H."/>
            <person name="Sheng Y."/>
            <person name="Liu T."/>
            <person name="Pan Y.S."/>
            <person name="Xia L.Y."/>
            <person name="Li J."/>
            <person name="Zhao F."/>
            <person name="Cao W.C."/>
        </authorList>
    </citation>
    <scope>NUCLEOTIDE SEQUENCE [LARGE SCALE GENOMIC DNA]</scope>
    <source>
        <strain evidence="7">HaeL-2018</strain>
    </source>
</reference>
<dbReference type="PANTHER" id="PTHR23151">
    <property type="entry name" value="DIHYDROLIPOAMIDE ACETYL/SUCCINYL-TRANSFERASE-RELATED"/>
    <property type="match status" value="1"/>
</dbReference>
<keyword evidence="2 3" id="KW-0450">Lipoyl</keyword>
<dbReference type="GO" id="GO:0045254">
    <property type="term" value="C:pyruvate dehydrogenase complex"/>
    <property type="evidence" value="ECO:0007669"/>
    <property type="project" value="InterPro"/>
</dbReference>